<comment type="cofactor">
    <cofactor evidence="5">
        <name>Zn(2+)</name>
        <dbReference type="ChEBI" id="CHEBI:29105"/>
    </cofactor>
    <text evidence="5">Binds 1 zinc ion per subunit.</text>
</comment>
<dbReference type="GO" id="GO:0046872">
    <property type="term" value="F:metal ion binding"/>
    <property type="evidence" value="ECO:0007669"/>
    <property type="project" value="UniProtKB-KW"/>
</dbReference>
<keyword evidence="4 5" id="KW-0862">Zinc</keyword>
<feature type="region of interest" description="Disordered" evidence="6">
    <location>
        <begin position="397"/>
        <end position="469"/>
    </location>
</feature>
<dbReference type="GO" id="GO:0005737">
    <property type="term" value="C:cytoplasm"/>
    <property type="evidence" value="ECO:0007669"/>
    <property type="project" value="UniProtKB-SubCell"/>
</dbReference>
<dbReference type="PANTHER" id="PTHR46064:SF1">
    <property type="entry name" value="QUEUINE TRNA-RIBOSYLTRANSFERASE ACCESSORY SUBUNIT 2"/>
    <property type="match status" value="1"/>
</dbReference>
<reference evidence="8 9" key="1">
    <citation type="submission" date="2023-08" db="EMBL/GenBank/DDBJ databases">
        <title>Black Yeasts Isolated from many extreme environments.</title>
        <authorList>
            <person name="Coleine C."/>
            <person name="Stajich J.E."/>
            <person name="Selbmann L."/>
        </authorList>
    </citation>
    <scope>NUCLEOTIDE SEQUENCE [LARGE SCALE GENOMIC DNA]</scope>
    <source>
        <strain evidence="8 9">CCFEE 5792</strain>
    </source>
</reference>
<dbReference type="GO" id="GO:0006400">
    <property type="term" value="P:tRNA modification"/>
    <property type="evidence" value="ECO:0007669"/>
    <property type="project" value="InterPro"/>
</dbReference>
<feature type="binding site" evidence="5">
    <location>
        <position position="335"/>
    </location>
    <ligand>
        <name>Zn(2+)</name>
        <dbReference type="ChEBI" id="CHEBI:29105"/>
    </ligand>
</feature>
<dbReference type="InterPro" id="IPR028592">
    <property type="entry name" value="QTRTD1"/>
</dbReference>
<proteinExistence type="inferred from homology"/>
<evidence type="ECO:0000256" key="5">
    <source>
        <dbReference type="HAMAP-Rule" id="MF_03043"/>
    </source>
</evidence>
<keyword evidence="3 5" id="KW-0479">Metal-binding</keyword>
<dbReference type="HAMAP" id="MF_03043">
    <property type="entry name" value="QTRT2"/>
    <property type="match status" value="1"/>
</dbReference>
<comment type="caution">
    <text evidence="8">The sequence shown here is derived from an EMBL/GenBank/DDBJ whole genome shotgun (WGS) entry which is preliminary data.</text>
</comment>
<evidence type="ECO:0000256" key="3">
    <source>
        <dbReference type="ARBA" id="ARBA00022723"/>
    </source>
</evidence>
<dbReference type="InterPro" id="IPR050852">
    <property type="entry name" value="Queuine_tRNA-ribosyltrfase"/>
</dbReference>
<dbReference type="EMBL" id="JAVRRD010000018">
    <property type="protein sequence ID" value="KAK5049991.1"/>
    <property type="molecule type" value="Genomic_DNA"/>
</dbReference>
<accession>A0AAV9N5G2</accession>
<feature type="binding site" evidence="5">
    <location>
        <position position="364"/>
    </location>
    <ligand>
        <name>Zn(2+)</name>
        <dbReference type="ChEBI" id="CHEBI:29105"/>
    </ligand>
</feature>
<name>A0AAV9N5G2_9EURO</name>
<organism evidence="8 9">
    <name type="scientific">Exophiala bonariae</name>
    <dbReference type="NCBI Taxonomy" id="1690606"/>
    <lineage>
        <taxon>Eukaryota</taxon>
        <taxon>Fungi</taxon>
        <taxon>Dikarya</taxon>
        <taxon>Ascomycota</taxon>
        <taxon>Pezizomycotina</taxon>
        <taxon>Eurotiomycetes</taxon>
        <taxon>Chaetothyriomycetidae</taxon>
        <taxon>Chaetothyriales</taxon>
        <taxon>Herpotrichiellaceae</taxon>
        <taxon>Exophiala</taxon>
    </lineage>
</organism>
<feature type="compositionally biased region" description="Basic and acidic residues" evidence="6">
    <location>
        <begin position="457"/>
        <end position="469"/>
    </location>
</feature>
<comment type="subunit">
    <text evidence="5">Heterodimer of a catalytic subunit and an accessory subunit.</text>
</comment>
<feature type="domain" description="tRNA-guanine(15) transglycosylase-like" evidence="7">
    <location>
        <begin position="32"/>
        <end position="397"/>
    </location>
</feature>
<sequence>MAMPTVNGGSPAHLPAEMFRFVFQHATPSESGARLGQMALQQKHHIKTPHYLVSTSRGAVPHLSPDNLIRHTRISAVYLALEDFIEKSSTKSPIYSTPIKPGESRLRQYAGLPDQIFSILGPRRVPSIPTPAHNTNSSIAISTSVGFRFLEAKHYDEALEALRADLSMSLADVISNDVASVKRIEKSVDRTHAWLRDTVETEGAQRTSPLFASIPPLEPERLQFYLSDIEDDFRSQISGLAVYAPATTVGFSQSLRQLPVICLSDPSTPRAVLSAIHTGIDMITVPFVTRASEHGIALSFSFPGPPDSSNQPLGIDFWSSGHETDLSPLSPGCKCYACQRHHRAYLHHLLQANEMVAWTLLQIHNFAIIDLFFDGIRQSIERGTFEEDIKTFERAYESELPDQTGQGPRIRGYQAKSIGGGEPRRNPRAYGKLDDQVQKLAEAESGVATPEGDAMEIEEHGLAKRVDEK</sequence>
<dbReference type="PANTHER" id="PTHR46064">
    <property type="entry name" value="QUEUINE TRNA-RIBOSYLTRANSFERASE ACCESSORY SUBUNIT 2"/>
    <property type="match status" value="1"/>
</dbReference>
<dbReference type="RefSeq" id="XP_064704801.1">
    <property type="nucleotide sequence ID" value="XM_064847689.1"/>
</dbReference>
<comment type="subcellular location">
    <subcellularLocation>
        <location evidence="5">Cytoplasm</location>
    </subcellularLocation>
</comment>
<keyword evidence="9" id="KW-1185">Reference proteome</keyword>
<dbReference type="SUPFAM" id="SSF51713">
    <property type="entry name" value="tRNA-guanine transglycosylase"/>
    <property type="match status" value="1"/>
</dbReference>
<evidence type="ECO:0000313" key="8">
    <source>
        <dbReference type="EMBL" id="KAK5049991.1"/>
    </source>
</evidence>
<dbReference type="GeneID" id="89972289"/>
<keyword evidence="1 5" id="KW-0963">Cytoplasm</keyword>
<feature type="binding site" evidence="5">
    <location>
        <position position="333"/>
    </location>
    <ligand>
        <name>Zn(2+)</name>
        <dbReference type="ChEBI" id="CHEBI:29105"/>
    </ligand>
</feature>
<evidence type="ECO:0000313" key="9">
    <source>
        <dbReference type="Proteomes" id="UP001358417"/>
    </source>
</evidence>
<gene>
    <name evidence="8" type="ORF">LTR84_004110</name>
</gene>
<comment type="function">
    <text evidence="5">Non-catalytic subunit of the queuine tRNA-ribosyltransferase (TGT) that catalyzes the base-exchange of a guanine (G) residue with queuine (Q) at position 34 (anticodon wobble position) in tRNAs with GU(N) anticodons (tRNA-Asp, -Asn, -His and -Tyr), resulting in the hypermodified nucleoside queuosine (7-(((4,5-cis-dihydroxy-2-cyclopenten-1-yl)amino)methyl)-7-deazaguanosine).</text>
</comment>
<dbReference type="NCBIfam" id="TIGR00449">
    <property type="entry name" value="tgt_general"/>
    <property type="match status" value="1"/>
</dbReference>
<evidence type="ECO:0000256" key="6">
    <source>
        <dbReference type="SAM" id="MobiDB-lite"/>
    </source>
</evidence>
<evidence type="ECO:0000256" key="2">
    <source>
        <dbReference type="ARBA" id="ARBA00022694"/>
    </source>
</evidence>
<evidence type="ECO:0000259" key="7">
    <source>
        <dbReference type="Pfam" id="PF01702"/>
    </source>
</evidence>
<keyword evidence="2 5" id="KW-0819">tRNA processing</keyword>
<dbReference type="Pfam" id="PF01702">
    <property type="entry name" value="TGT"/>
    <property type="match status" value="1"/>
</dbReference>
<dbReference type="InterPro" id="IPR002616">
    <property type="entry name" value="tRNA_ribo_trans-like"/>
</dbReference>
<evidence type="ECO:0000256" key="1">
    <source>
        <dbReference type="ARBA" id="ARBA00022490"/>
    </source>
</evidence>
<feature type="binding site" evidence="5">
    <location>
        <position position="338"/>
    </location>
    <ligand>
        <name>Zn(2+)</name>
        <dbReference type="ChEBI" id="CHEBI:29105"/>
    </ligand>
</feature>
<dbReference type="Gene3D" id="3.20.20.105">
    <property type="entry name" value="Queuine tRNA-ribosyltransferase-like"/>
    <property type="match status" value="1"/>
</dbReference>
<evidence type="ECO:0000256" key="4">
    <source>
        <dbReference type="ARBA" id="ARBA00022833"/>
    </source>
</evidence>
<protein>
    <recommendedName>
        <fullName evidence="5">Queuine tRNA-ribosyltransferase accessory subunit 2</fullName>
    </recommendedName>
    <alternativeName>
        <fullName evidence="5">Queuine tRNA-ribosyltransferase domain-containing protein 1</fullName>
    </alternativeName>
</protein>
<comment type="similarity">
    <text evidence="5">Belongs to the queuine tRNA-ribosyltransferase family. QTRT2 subfamily.</text>
</comment>
<dbReference type="GO" id="GO:0008479">
    <property type="term" value="F:tRNA-guanosine(34) queuine transglycosylase activity"/>
    <property type="evidence" value="ECO:0007669"/>
    <property type="project" value="UniProtKB-UniRule"/>
</dbReference>
<dbReference type="AlphaFoldDB" id="A0AAV9N5G2"/>
<dbReference type="InterPro" id="IPR036511">
    <property type="entry name" value="TGT-like_sf"/>
</dbReference>
<dbReference type="Proteomes" id="UP001358417">
    <property type="component" value="Unassembled WGS sequence"/>
</dbReference>